<evidence type="ECO:0000256" key="1">
    <source>
        <dbReference type="ARBA" id="ARBA00007583"/>
    </source>
</evidence>
<feature type="region of interest" description="Disordered" evidence="4">
    <location>
        <begin position="168"/>
        <end position="215"/>
    </location>
</feature>
<protein>
    <recommendedName>
        <fullName evidence="11">Stealth-like protein</fullName>
    </recommendedName>
</protein>
<evidence type="ECO:0000259" key="7">
    <source>
        <dbReference type="Pfam" id="PF17102"/>
    </source>
</evidence>
<dbReference type="InterPro" id="IPR031358">
    <property type="entry name" value="Stealth_CR1"/>
</dbReference>
<evidence type="ECO:0000259" key="8">
    <source>
        <dbReference type="Pfam" id="PF17103"/>
    </source>
</evidence>
<proteinExistence type="inferred from homology"/>
<comment type="caution">
    <text evidence="9">The sequence shown here is derived from an EMBL/GenBank/DDBJ whole genome shotgun (WGS) entry which is preliminary data.</text>
</comment>
<accession>A0ABP4HFZ3</accession>
<gene>
    <name evidence="9" type="ORF">GCM10009665_62270</name>
</gene>
<dbReference type="Pfam" id="PF17102">
    <property type="entry name" value="Stealth_CR3"/>
    <property type="match status" value="1"/>
</dbReference>
<feature type="region of interest" description="Disordered" evidence="4">
    <location>
        <begin position="604"/>
        <end position="659"/>
    </location>
</feature>
<feature type="domain" description="Stealth protein CR4 conserved region 4" evidence="8">
    <location>
        <begin position="564"/>
        <end position="613"/>
    </location>
</feature>
<dbReference type="EMBL" id="BAAALF010000164">
    <property type="protein sequence ID" value="GAA1264415.1"/>
    <property type="molecule type" value="Genomic_DNA"/>
</dbReference>
<dbReference type="Proteomes" id="UP001500037">
    <property type="component" value="Unassembled WGS sequence"/>
</dbReference>
<evidence type="ECO:0000256" key="3">
    <source>
        <dbReference type="ARBA" id="ARBA00023169"/>
    </source>
</evidence>
<feature type="compositionally biased region" description="Basic and acidic residues" evidence="4">
    <location>
        <begin position="168"/>
        <end position="179"/>
    </location>
</feature>
<name>A0ABP4HFZ3_9ACTN</name>
<evidence type="ECO:0008006" key="11">
    <source>
        <dbReference type="Google" id="ProtNLM"/>
    </source>
</evidence>
<feature type="domain" description="Stealth protein CR2 conserved region 2" evidence="5">
    <location>
        <begin position="339"/>
        <end position="443"/>
    </location>
</feature>
<evidence type="ECO:0000313" key="10">
    <source>
        <dbReference type="Proteomes" id="UP001500037"/>
    </source>
</evidence>
<keyword evidence="10" id="KW-1185">Reference proteome</keyword>
<evidence type="ECO:0000313" key="9">
    <source>
        <dbReference type="EMBL" id="GAA1264415.1"/>
    </source>
</evidence>
<keyword evidence="2" id="KW-0808">Transferase</keyword>
<evidence type="ECO:0000256" key="2">
    <source>
        <dbReference type="ARBA" id="ARBA00022679"/>
    </source>
</evidence>
<dbReference type="RefSeq" id="WP_344445436.1">
    <property type="nucleotide sequence ID" value="NZ_BAAALF010000164.1"/>
</dbReference>
<dbReference type="Pfam" id="PF17103">
    <property type="entry name" value="Stealth_CR4"/>
    <property type="match status" value="1"/>
</dbReference>
<keyword evidence="3" id="KW-0270">Exopolysaccharide synthesis</keyword>
<dbReference type="Pfam" id="PF17101">
    <property type="entry name" value="Stealth_CR1"/>
    <property type="match status" value="1"/>
</dbReference>
<dbReference type="PANTHER" id="PTHR24045:SF0">
    <property type="entry name" value="N-ACETYLGLUCOSAMINE-1-PHOSPHOTRANSFERASE SUBUNITS ALPHA_BETA"/>
    <property type="match status" value="1"/>
</dbReference>
<feature type="compositionally biased region" description="Acidic residues" evidence="4">
    <location>
        <begin position="187"/>
        <end position="197"/>
    </location>
</feature>
<feature type="region of interest" description="Disordered" evidence="4">
    <location>
        <begin position="1"/>
        <end position="36"/>
    </location>
</feature>
<reference evidence="10" key="1">
    <citation type="journal article" date="2019" name="Int. J. Syst. Evol. Microbiol.">
        <title>The Global Catalogue of Microorganisms (GCM) 10K type strain sequencing project: providing services to taxonomists for standard genome sequencing and annotation.</title>
        <authorList>
            <consortium name="The Broad Institute Genomics Platform"/>
            <consortium name="The Broad Institute Genome Sequencing Center for Infectious Disease"/>
            <person name="Wu L."/>
            <person name="Ma J."/>
        </authorList>
    </citation>
    <scope>NUCLEOTIDE SEQUENCE [LARGE SCALE GENOMIC DNA]</scope>
    <source>
        <strain evidence="10">JCM 13004</strain>
    </source>
</reference>
<dbReference type="InterPro" id="IPR031357">
    <property type="entry name" value="Stealth_CR3"/>
</dbReference>
<evidence type="ECO:0000259" key="6">
    <source>
        <dbReference type="Pfam" id="PF17101"/>
    </source>
</evidence>
<feature type="domain" description="Stealth protein CR1 conserved region 1" evidence="6">
    <location>
        <begin position="300"/>
        <end position="326"/>
    </location>
</feature>
<dbReference type="InterPro" id="IPR021520">
    <property type="entry name" value="Stealth_CR2"/>
</dbReference>
<evidence type="ECO:0000256" key="4">
    <source>
        <dbReference type="SAM" id="MobiDB-lite"/>
    </source>
</evidence>
<sequence length="659" mass="70909">MTSPLAAAGVGVPHQAGPPQAATPQVPETGPDVTPAEPAPAVAARIEAELLREREELLLDGDAGLVRHDGRVAAVRDDLLSGDAFLHSFTEVAEVLTAGGLAFAPMPGQECRQSVVIPPGRRAEVLTALATAFAGRPVYADLLGHDVTLGTMLAERLPAGVVALERAHAEEQRARHEPPAGRPSGEEPGEEPGEGEPGEGRDEAPAEQPGEEPAVLVKGVRVYRPVVTTSRTLAYGPEHGCDLDFWDSAAPSAGAIAAIHEPPFGWWIPSLEPDSTVRIGGRDYPVPAAFAQPLLDDVTFPVDAVITWVDGSDPAWRRRRAAVVAALGEPPATGAGDERFHSRDELRYCLRSIAMYAPWIRHVFLVTDDQSPAWLRAGHPGVTVVAHRELFADPSTLPVFNSHAIESQLHRIPGLAEHFLYFNDDMFLGRPVRPEQFFQGNGSPLVNLDSRVIPPGAVSSQDDEYVAAQKNTRALVQREYGRHTTNTLSHAPYPLTRSLLRETAETFAVELAETVRTPFRAPEDLAPITLAVSVGYLTSRVGWGRIGHRYVDVDRHAALEQLPGLLRDRGIDTFCLNDGDLDQVPREEQDRQVTGFLRAYFPVPGPFERPDAPDVPGARPAGEPSAEPSAESCPVDHPQGAPAVAGAAEPLAEATWLSR</sequence>
<dbReference type="InterPro" id="IPR031356">
    <property type="entry name" value="Stealth_CR4"/>
</dbReference>
<feature type="domain" description="Stealth protein CR3 conserved region 3" evidence="7">
    <location>
        <begin position="489"/>
        <end position="527"/>
    </location>
</feature>
<dbReference type="PANTHER" id="PTHR24045">
    <property type="match status" value="1"/>
</dbReference>
<organism evidence="9 10">
    <name type="scientific">Kitasatospora nipponensis</name>
    <dbReference type="NCBI Taxonomy" id="258049"/>
    <lineage>
        <taxon>Bacteria</taxon>
        <taxon>Bacillati</taxon>
        <taxon>Actinomycetota</taxon>
        <taxon>Actinomycetes</taxon>
        <taxon>Kitasatosporales</taxon>
        <taxon>Streptomycetaceae</taxon>
        <taxon>Kitasatospora</taxon>
    </lineage>
</organism>
<evidence type="ECO:0000259" key="5">
    <source>
        <dbReference type="Pfam" id="PF11380"/>
    </source>
</evidence>
<comment type="similarity">
    <text evidence="1">Belongs to the stealth family.</text>
</comment>
<dbReference type="Pfam" id="PF11380">
    <property type="entry name" value="Stealth_CR2"/>
    <property type="match status" value="1"/>
</dbReference>
<dbReference type="InterPro" id="IPR047141">
    <property type="entry name" value="Stealth"/>
</dbReference>
<feature type="compositionally biased region" description="Low complexity" evidence="4">
    <location>
        <begin position="640"/>
        <end position="659"/>
    </location>
</feature>